<sequence>MKLYQTMLLKRISSIEEHSERLSSGLSKLLDTQEKVSALEDDLREKTVAVEEKKAAAEEFAQKVGEEKAKVTAESENANVEALKCAEIQKSVSEQRASCEADLEKAIPLVEQAEAALNTLNKKDFQEAKALNKPPPGVEDITAAVMHLLATVDPIIEVDKQGKLKDKSWKGAQKMMNNPEKFLQTLKDFKSVIDDGRVPEQNFKAVEPLLALPHFNREAIQKKSTAAAGLAEWVVNIYQYYTVVVSVEPKRRALAEATQQLEDANKKLVEVQALVAELEEKLGQLVAEFDSAIAEKNAVEAEAEKCQRKLDLAQRLMRSLGSEGARWGQTIDDLKEQRRVSVGDVLLSSSFVAYAGVFSKKYRDWLMYERAVPFLLDRGVPLRQPADVLAQLTDEAEMALWNNQGLPSDATSIENGAIASSTERWPLMIDPQLQGRKWIVEKERENRLQVLRLSTPRMVSLVEMAIQQGTSVLIENLEVSVDPVLAPVVGRQTIRRGRSQYLKLGDKEVSYNPNFRLILQTRLSNPHYPPELQAECTLINFTVTEKGDVLENIELIQNLEKTKKITTEVSEKVALAKVTEEKLNAISEMYRPVARRGARLFFLLAQLFKIHSFYLFSMESFVAVINRAIDSISEKPQTGEEDGTDSDGKDAATIPETGTDDAEVAEKNPAPEEASDLAITRNSTTDNNDKAAAGETEAESKQPGAESSSPAVGVSEGAGTDGPKGEQRPADQSPQPSARSTADKNAKAGEAEEEDEKDEEQNTVTEEEVRLLSQVHPDPTAPPMPEAARAWLSEAQWACCRSLEQLKSFKNNQVSLLQNFDQDSLGWARWMAEDAPEGADLPRLFKGISEFEKLLLLRYLRPDRMISALRQFVAGQLGHFFVEPPAIDLQEIEKEADRFTPLFIVLFPGVDPTPALETTARSKGCTADNGKFVNISMGQGQEERSIRLLHAILQRLQRTLEEASAIAHREFRCVVTSEPPPLRDMQIIPEALLQRSIKIADEAPQDLKANLRRALNCFSQEVVDSCSRPREFKAILFSLCYFHALIIGRKKFGFLGWSRSYSFNEGDLTICGNVIKNYLDKYATIPFEDIRYILGEIMYGGHITDGFDRRLNNTYLANLILPEVLQSYQLGPSFRTPDPAKTEFAAYQKFVEEKTPPENPQVFGLHPNAELGCLSSLSDELFTTLQEVSGVAGGGSSTGRKEDTVLTMVDSLLAKVPIPFDIASIRAKVKEFHPATVVCLQGALNVTDAMEQLEASLNMNRVPEAWKPYAYESRKQLGPWVNDLLHRVKQLEEWSTDFTLPSPLWISGLFNPMSFLTAVMQVVTNIRYGAAAAGTQGVATQQQPLSASETGVLIHGLFLEGAAWEEGKGDVEGNLTHAQPKVLQYPMPVFLVEAIPTAEVDNTAMYSCPVYLTSARGPTYVTTANLR</sequence>
<dbReference type="OMA" id="CYFHALI"/>
<evidence type="ECO:0000256" key="14">
    <source>
        <dbReference type="SAM" id="MobiDB-lite"/>
    </source>
</evidence>
<keyword evidence="12" id="KW-0966">Cell projection</keyword>
<dbReference type="Pfam" id="PF12777">
    <property type="entry name" value="MT"/>
    <property type="match status" value="1"/>
</dbReference>
<evidence type="ECO:0000256" key="5">
    <source>
        <dbReference type="ARBA" id="ARBA00022741"/>
    </source>
</evidence>
<dbReference type="Gene3D" id="1.10.8.1220">
    <property type="match status" value="1"/>
</dbReference>
<dbReference type="Pfam" id="PF03028">
    <property type="entry name" value="Dynein_heavy"/>
    <property type="match status" value="1"/>
</dbReference>
<dbReference type="GO" id="GO:0045505">
    <property type="term" value="F:dynein intermediate chain binding"/>
    <property type="evidence" value="ECO:0007669"/>
    <property type="project" value="InterPro"/>
</dbReference>
<keyword evidence="7" id="KW-0243">Dynein</keyword>
<dbReference type="InterPro" id="IPR043160">
    <property type="entry name" value="Dynein_C_barrel"/>
</dbReference>
<dbReference type="Pfam" id="PF18198">
    <property type="entry name" value="AAA_lid_11"/>
    <property type="match status" value="1"/>
</dbReference>
<keyword evidence="2" id="KW-0963">Cytoplasm</keyword>
<evidence type="ECO:0000259" key="19">
    <source>
        <dbReference type="Pfam" id="PF18199"/>
    </source>
</evidence>
<feature type="domain" description="Dynein heavy chain coiled coil stalk" evidence="16">
    <location>
        <begin position="20"/>
        <end position="374"/>
    </location>
</feature>
<evidence type="ECO:0000256" key="8">
    <source>
        <dbReference type="ARBA" id="ARBA00023054"/>
    </source>
</evidence>
<evidence type="ECO:0000259" key="15">
    <source>
        <dbReference type="Pfam" id="PF03028"/>
    </source>
</evidence>
<protein>
    <submittedName>
        <fullName evidence="20">Uncharacterized protein</fullName>
    </submittedName>
</protein>
<dbReference type="InterPro" id="IPR004273">
    <property type="entry name" value="Dynein_heavy_D6_P-loop"/>
</dbReference>
<keyword evidence="3" id="KW-0493">Microtubule</keyword>
<keyword evidence="21" id="KW-1185">Reference proteome</keyword>
<dbReference type="Gene3D" id="1.10.8.720">
    <property type="entry name" value="Region D6 of dynein motor"/>
    <property type="match status" value="1"/>
</dbReference>
<dbReference type="GO" id="GO:0005930">
    <property type="term" value="C:axoneme"/>
    <property type="evidence" value="ECO:0007669"/>
    <property type="project" value="UniProtKB-SubCell"/>
</dbReference>
<dbReference type="Gene3D" id="1.20.920.20">
    <property type="match status" value="1"/>
</dbReference>
<dbReference type="InterPro" id="IPR041658">
    <property type="entry name" value="AAA_lid_11"/>
</dbReference>
<dbReference type="FunFam" id="1.10.8.720:FF:000002">
    <property type="entry name" value="Dynein heavy chain 9, axonemal"/>
    <property type="match status" value="1"/>
</dbReference>
<evidence type="ECO:0000256" key="10">
    <source>
        <dbReference type="ARBA" id="ARBA00023175"/>
    </source>
</evidence>
<dbReference type="RefSeq" id="XP_013336946.1">
    <property type="nucleotide sequence ID" value="XM_013481492.1"/>
</dbReference>
<dbReference type="GO" id="GO:0007018">
    <property type="term" value="P:microtubule-based movement"/>
    <property type="evidence" value="ECO:0007669"/>
    <property type="project" value="InterPro"/>
</dbReference>
<feature type="domain" description="Dynein heavy chain AAA lid" evidence="18">
    <location>
        <begin position="1032"/>
        <end position="1169"/>
    </location>
</feature>
<name>U6M8E6_EIMMA</name>
<keyword evidence="5" id="KW-0547">Nucleotide-binding</keyword>
<dbReference type="InterPro" id="IPR024743">
    <property type="entry name" value="Dynein_HC_stalk"/>
</dbReference>
<dbReference type="FunFam" id="1.20.920.20:FF:000001">
    <property type="entry name" value="dynein heavy chain 2, axonemal"/>
    <property type="match status" value="1"/>
</dbReference>
<evidence type="ECO:0000256" key="11">
    <source>
        <dbReference type="ARBA" id="ARBA00023212"/>
    </source>
</evidence>
<evidence type="ECO:0000256" key="9">
    <source>
        <dbReference type="ARBA" id="ARBA00023069"/>
    </source>
</evidence>
<keyword evidence="11" id="KW-0206">Cytoskeleton</keyword>
<evidence type="ECO:0000259" key="16">
    <source>
        <dbReference type="Pfam" id="PF12777"/>
    </source>
</evidence>
<keyword evidence="6" id="KW-0067">ATP-binding</keyword>
<feature type="compositionally biased region" description="Polar residues" evidence="14">
    <location>
        <begin position="730"/>
        <end position="740"/>
    </location>
</feature>
<evidence type="ECO:0000259" key="18">
    <source>
        <dbReference type="Pfam" id="PF18198"/>
    </source>
</evidence>
<evidence type="ECO:0000256" key="3">
    <source>
        <dbReference type="ARBA" id="ARBA00022701"/>
    </source>
</evidence>
<evidence type="ECO:0000256" key="6">
    <source>
        <dbReference type="ARBA" id="ARBA00022840"/>
    </source>
</evidence>
<comment type="subcellular location">
    <subcellularLocation>
        <location evidence="1">Cytoplasm</location>
        <location evidence="1">Cytoskeleton</location>
        <location evidence="1">Cilium axoneme</location>
    </subcellularLocation>
</comment>
<dbReference type="OrthoDB" id="346927at2759"/>
<dbReference type="Pfam" id="PF18199">
    <property type="entry name" value="Dynein_C"/>
    <property type="match status" value="1"/>
</dbReference>
<dbReference type="InterPro" id="IPR041228">
    <property type="entry name" value="Dynein_C"/>
</dbReference>
<feature type="region of interest" description="Disordered" evidence="14">
    <location>
        <begin position="634"/>
        <end position="768"/>
    </location>
</feature>
<keyword evidence="8 13" id="KW-0175">Coiled coil</keyword>
<gene>
    <name evidence="20" type="ORF">EMWEY_00029210</name>
</gene>
<evidence type="ECO:0000256" key="7">
    <source>
        <dbReference type="ARBA" id="ARBA00023017"/>
    </source>
</evidence>
<dbReference type="GO" id="GO:0051959">
    <property type="term" value="F:dynein light intermediate chain binding"/>
    <property type="evidence" value="ECO:0007669"/>
    <property type="project" value="InterPro"/>
</dbReference>
<evidence type="ECO:0000256" key="4">
    <source>
        <dbReference type="ARBA" id="ARBA00022737"/>
    </source>
</evidence>
<evidence type="ECO:0000256" key="2">
    <source>
        <dbReference type="ARBA" id="ARBA00022490"/>
    </source>
</evidence>
<organism evidence="20 21">
    <name type="scientific">Eimeria maxima</name>
    <name type="common">Coccidian parasite</name>
    <dbReference type="NCBI Taxonomy" id="5804"/>
    <lineage>
        <taxon>Eukaryota</taxon>
        <taxon>Sar</taxon>
        <taxon>Alveolata</taxon>
        <taxon>Apicomplexa</taxon>
        <taxon>Conoidasida</taxon>
        <taxon>Coccidia</taxon>
        <taxon>Eucoccidiorida</taxon>
        <taxon>Eimeriorina</taxon>
        <taxon>Eimeriidae</taxon>
        <taxon>Eimeria</taxon>
    </lineage>
</organism>
<feature type="domain" description="Dynein heavy chain C-terminal" evidence="19">
    <location>
        <begin position="1240"/>
        <end position="1426"/>
    </location>
</feature>
<dbReference type="PANTHER" id="PTHR22878">
    <property type="entry name" value="DYNEIN HEAVY CHAIN 6, AXONEMAL-LIKE-RELATED"/>
    <property type="match status" value="1"/>
</dbReference>
<dbReference type="GO" id="GO:0005524">
    <property type="term" value="F:ATP binding"/>
    <property type="evidence" value="ECO:0007669"/>
    <property type="project" value="UniProtKB-KW"/>
</dbReference>
<feature type="compositionally biased region" description="Acidic residues" evidence="14">
    <location>
        <begin position="751"/>
        <end position="761"/>
    </location>
</feature>
<dbReference type="FunFam" id="3.40.50.300:FF:000049">
    <property type="entry name" value="Dynein, axonemal, heavy chain 5"/>
    <property type="match status" value="1"/>
</dbReference>
<evidence type="ECO:0000313" key="21">
    <source>
        <dbReference type="Proteomes" id="UP000030763"/>
    </source>
</evidence>
<feature type="coiled-coil region" evidence="13">
    <location>
        <begin position="247"/>
        <end position="323"/>
    </location>
</feature>
<dbReference type="PANTHER" id="PTHR22878:SF69">
    <property type="entry name" value="DYNEIN HEAVY CHAIN"/>
    <property type="match status" value="1"/>
</dbReference>
<evidence type="ECO:0000256" key="13">
    <source>
        <dbReference type="SAM" id="Coils"/>
    </source>
</evidence>
<dbReference type="GO" id="GO:0030286">
    <property type="term" value="C:dynein complex"/>
    <property type="evidence" value="ECO:0007669"/>
    <property type="project" value="UniProtKB-KW"/>
</dbReference>
<keyword evidence="4" id="KW-0677">Repeat</keyword>
<dbReference type="InterPro" id="IPR035706">
    <property type="entry name" value="AAA_9"/>
</dbReference>
<accession>U6M8E6</accession>
<feature type="domain" description="Dynein heavy chain ATP-binding dynein motor region" evidence="17">
    <location>
        <begin position="401"/>
        <end position="547"/>
    </location>
</feature>
<dbReference type="EMBL" id="HG721678">
    <property type="protein sequence ID" value="CDJ60296.1"/>
    <property type="molecule type" value="Genomic_DNA"/>
</dbReference>
<keyword evidence="10" id="KW-0505">Motor protein</keyword>
<feature type="compositionally biased region" description="Basic and acidic residues" evidence="14">
    <location>
        <begin position="741"/>
        <end position="750"/>
    </location>
</feature>
<dbReference type="InterPro" id="IPR027417">
    <property type="entry name" value="P-loop_NTPase"/>
</dbReference>
<evidence type="ECO:0000256" key="12">
    <source>
        <dbReference type="ARBA" id="ARBA00023273"/>
    </source>
</evidence>
<reference evidence="20" key="1">
    <citation type="submission" date="2013-10" db="EMBL/GenBank/DDBJ databases">
        <title>Genomic analysis of the causative agents of coccidiosis in chickens.</title>
        <authorList>
            <person name="Reid A.J."/>
            <person name="Blake D."/>
            <person name="Billington K."/>
            <person name="Browne H."/>
            <person name="Dunn M."/>
            <person name="Hung S."/>
            <person name="Kawahara F."/>
            <person name="Miranda-Saavedra D."/>
            <person name="Mourier T."/>
            <person name="Nagra H."/>
            <person name="Otto T.D."/>
            <person name="Rawlings N."/>
            <person name="Sanchez A."/>
            <person name="Sanders M."/>
            <person name="Subramaniam C."/>
            <person name="Tay Y."/>
            <person name="Dear P."/>
            <person name="Doerig C."/>
            <person name="Gruber A."/>
            <person name="Parkinson J."/>
            <person name="Shirley M."/>
            <person name="Wan K.L."/>
            <person name="Berriman M."/>
            <person name="Tomley F."/>
            <person name="Pain A."/>
        </authorList>
    </citation>
    <scope>NUCLEOTIDE SEQUENCE [LARGE SCALE GENOMIC DNA]</scope>
    <source>
        <strain evidence="20">Weybridge</strain>
    </source>
</reference>
<dbReference type="GO" id="GO:0005874">
    <property type="term" value="C:microtubule"/>
    <property type="evidence" value="ECO:0007669"/>
    <property type="project" value="UniProtKB-KW"/>
</dbReference>
<evidence type="ECO:0000259" key="17">
    <source>
        <dbReference type="Pfam" id="PF12781"/>
    </source>
</evidence>
<dbReference type="VEuPathDB" id="ToxoDB:EMWEY_00029210"/>
<dbReference type="GeneID" id="25336907"/>
<dbReference type="InterPro" id="IPR042219">
    <property type="entry name" value="AAA_lid_11_sf"/>
</dbReference>
<dbReference type="InterPro" id="IPR026983">
    <property type="entry name" value="DHC"/>
</dbReference>
<keyword evidence="9" id="KW-0969">Cilium</keyword>
<dbReference type="Gene3D" id="3.10.490.20">
    <property type="match status" value="1"/>
</dbReference>
<feature type="domain" description="Dynein heavy chain region D6 P-loop" evidence="15">
    <location>
        <begin position="899"/>
        <end position="951"/>
    </location>
</feature>
<evidence type="ECO:0000313" key="20">
    <source>
        <dbReference type="EMBL" id="CDJ60296.1"/>
    </source>
</evidence>
<proteinExistence type="predicted"/>
<dbReference type="Gene3D" id="3.40.50.300">
    <property type="entry name" value="P-loop containing nucleotide triphosphate hydrolases"/>
    <property type="match status" value="2"/>
</dbReference>
<evidence type="ECO:0000256" key="1">
    <source>
        <dbReference type="ARBA" id="ARBA00004430"/>
    </source>
</evidence>
<dbReference type="GO" id="GO:0008569">
    <property type="term" value="F:minus-end-directed microtubule motor activity"/>
    <property type="evidence" value="ECO:0007669"/>
    <property type="project" value="InterPro"/>
</dbReference>
<reference evidence="20" key="2">
    <citation type="submission" date="2013-10" db="EMBL/GenBank/DDBJ databases">
        <authorList>
            <person name="Aslett M."/>
        </authorList>
    </citation>
    <scope>NUCLEOTIDE SEQUENCE [LARGE SCALE GENOMIC DNA]</scope>
    <source>
        <strain evidence="20">Weybridge</strain>
    </source>
</reference>
<dbReference type="Pfam" id="PF12781">
    <property type="entry name" value="AAA_9"/>
    <property type="match status" value="1"/>
</dbReference>
<dbReference type="Gene3D" id="1.20.1270.280">
    <property type="match status" value="1"/>
</dbReference>
<dbReference type="Proteomes" id="UP000030763">
    <property type="component" value="Unassembled WGS sequence"/>
</dbReference>